<dbReference type="AlphaFoldDB" id="A0A918TCU6"/>
<dbReference type="Gene3D" id="2.40.160.10">
    <property type="entry name" value="Porin"/>
    <property type="match status" value="1"/>
</dbReference>
<organism evidence="1 2">
    <name type="scientific">Roseibacillus persicicus</name>
    <dbReference type="NCBI Taxonomy" id="454148"/>
    <lineage>
        <taxon>Bacteria</taxon>
        <taxon>Pseudomonadati</taxon>
        <taxon>Verrucomicrobiota</taxon>
        <taxon>Verrucomicrobiia</taxon>
        <taxon>Verrucomicrobiales</taxon>
        <taxon>Verrucomicrobiaceae</taxon>
        <taxon>Roseibacillus</taxon>
    </lineage>
</organism>
<evidence type="ECO:0008006" key="3">
    <source>
        <dbReference type="Google" id="ProtNLM"/>
    </source>
</evidence>
<accession>A0A918TCU6</accession>
<protein>
    <recommendedName>
        <fullName evidence="3">DUF560 domain-containing protein</fullName>
    </recommendedName>
</protein>
<dbReference type="Proteomes" id="UP000644507">
    <property type="component" value="Unassembled WGS sequence"/>
</dbReference>
<sequence>MQSAGTRSASTKEGLDISLVTSLAYDNNIFQTPDNETASAVAQIEPTIGWTVGERDKAWLRLAYEGAVVLYLSRQEDSRIDNRVTMEGGIKGKSVALAYSARWAKLGSPSADIGGASDRYEWGGGIEAVYSPKGKVSYIVSADRSVIDLVEPGFFDFYQSSFGIAAAYRYSPKTEVELAYRIGKIEVDGAGSQTYQRFGTQVNWAPRSKLRFSLAGGLEHRNYESGSGSEPYLAARVDWTPRAKTAFFLEAYRREETSSALEGENYKLVGIRAGVNQRLRDGWSVALEAGRESADYFNVVGGDSSGREDTITYIRPSVRYALSEDAEIAFLYQWSKNDSSDPGFGYSNQQLGLSMNYRF</sequence>
<reference evidence="1" key="2">
    <citation type="submission" date="2020-09" db="EMBL/GenBank/DDBJ databases">
        <authorList>
            <person name="Sun Q."/>
            <person name="Kim S."/>
        </authorList>
    </citation>
    <scope>NUCLEOTIDE SEQUENCE</scope>
    <source>
        <strain evidence="1">KCTC 12988</strain>
    </source>
</reference>
<evidence type="ECO:0000313" key="2">
    <source>
        <dbReference type="Proteomes" id="UP000644507"/>
    </source>
</evidence>
<proteinExistence type="predicted"/>
<dbReference type="EMBL" id="BMXI01000002">
    <property type="protein sequence ID" value="GHC43675.1"/>
    <property type="molecule type" value="Genomic_DNA"/>
</dbReference>
<gene>
    <name evidence="1" type="ORF">GCM10007100_06060</name>
</gene>
<comment type="caution">
    <text evidence="1">The sequence shown here is derived from an EMBL/GenBank/DDBJ whole genome shotgun (WGS) entry which is preliminary data.</text>
</comment>
<dbReference type="SUPFAM" id="SSF56935">
    <property type="entry name" value="Porins"/>
    <property type="match status" value="1"/>
</dbReference>
<name>A0A918TCU6_9BACT</name>
<reference evidence="1" key="1">
    <citation type="journal article" date="2014" name="Int. J. Syst. Evol. Microbiol.">
        <title>Complete genome sequence of Corynebacterium casei LMG S-19264T (=DSM 44701T), isolated from a smear-ripened cheese.</title>
        <authorList>
            <consortium name="US DOE Joint Genome Institute (JGI-PGF)"/>
            <person name="Walter F."/>
            <person name="Albersmeier A."/>
            <person name="Kalinowski J."/>
            <person name="Ruckert C."/>
        </authorList>
    </citation>
    <scope>NUCLEOTIDE SEQUENCE</scope>
    <source>
        <strain evidence="1">KCTC 12988</strain>
    </source>
</reference>
<evidence type="ECO:0000313" key="1">
    <source>
        <dbReference type="EMBL" id="GHC43675.1"/>
    </source>
</evidence>
<dbReference type="InterPro" id="IPR023614">
    <property type="entry name" value="Porin_dom_sf"/>
</dbReference>
<keyword evidence="2" id="KW-1185">Reference proteome</keyword>